<evidence type="ECO:0000259" key="9">
    <source>
        <dbReference type="Pfam" id="PF13303"/>
    </source>
</evidence>
<name>A0A9D1LL67_9CLOT</name>
<keyword evidence="5 8" id="KW-0812">Transmembrane</keyword>
<dbReference type="Proteomes" id="UP000824073">
    <property type="component" value="Unassembled WGS sequence"/>
</dbReference>
<dbReference type="GO" id="GO:0008982">
    <property type="term" value="F:protein-N(PI)-phosphohistidine-sugar phosphotransferase activity"/>
    <property type="evidence" value="ECO:0007669"/>
    <property type="project" value="InterPro"/>
</dbReference>
<evidence type="ECO:0000256" key="7">
    <source>
        <dbReference type="ARBA" id="ARBA00023136"/>
    </source>
</evidence>
<dbReference type="AlphaFoldDB" id="A0A9D1LL67"/>
<proteinExistence type="predicted"/>
<evidence type="ECO:0000256" key="1">
    <source>
        <dbReference type="ARBA" id="ARBA00004651"/>
    </source>
</evidence>
<evidence type="ECO:0000256" key="5">
    <source>
        <dbReference type="ARBA" id="ARBA00022692"/>
    </source>
</evidence>
<evidence type="ECO:0000256" key="3">
    <source>
        <dbReference type="ARBA" id="ARBA00022475"/>
    </source>
</evidence>
<comment type="subcellular location">
    <subcellularLocation>
        <location evidence="1">Cell membrane</location>
        <topology evidence="1">Multi-pass membrane protein</topology>
    </subcellularLocation>
</comment>
<keyword evidence="4 10" id="KW-0762">Sugar transport</keyword>
<reference evidence="10" key="2">
    <citation type="journal article" date="2021" name="PeerJ">
        <title>Extensive microbial diversity within the chicken gut microbiome revealed by metagenomics and culture.</title>
        <authorList>
            <person name="Gilroy R."/>
            <person name="Ravi A."/>
            <person name="Getino M."/>
            <person name="Pursley I."/>
            <person name="Horton D.L."/>
            <person name="Alikhan N.F."/>
            <person name="Baker D."/>
            <person name="Gharbi K."/>
            <person name="Hall N."/>
            <person name="Watson M."/>
            <person name="Adriaenssens E.M."/>
            <person name="Foster-Nyarko E."/>
            <person name="Jarju S."/>
            <person name="Secka A."/>
            <person name="Antonio M."/>
            <person name="Oren A."/>
            <person name="Chaudhuri R.R."/>
            <person name="La Ragione R."/>
            <person name="Hildebrand F."/>
            <person name="Pallen M.J."/>
        </authorList>
    </citation>
    <scope>NUCLEOTIDE SEQUENCE</scope>
    <source>
        <strain evidence="10">CHK191-8634</strain>
    </source>
</reference>
<keyword evidence="6 8" id="KW-1133">Transmembrane helix</keyword>
<dbReference type="EMBL" id="DVMR01000014">
    <property type="protein sequence ID" value="HIU42926.1"/>
    <property type="molecule type" value="Genomic_DNA"/>
</dbReference>
<organism evidence="10 11">
    <name type="scientific">Candidatus Ventrousia excrementavium</name>
    <dbReference type="NCBI Taxonomy" id="2840961"/>
    <lineage>
        <taxon>Bacteria</taxon>
        <taxon>Bacillati</taxon>
        <taxon>Bacillota</taxon>
        <taxon>Clostridia</taxon>
        <taxon>Eubacteriales</taxon>
        <taxon>Clostridiaceae</taxon>
        <taxon>Clostridiaceae incertae sedis</taxon>
        <taxon>Candidatus Ventrousia</taxon>
    </lineage>
</organism>
<keyword evidence="3" id="KW-1003">Cell membrane</keyword>
<feature type="transmembrane region" description="Helical" evidence="8">
    <location>
        <begin position="190"/>
        <end position="218"/>
    </location>
</feature>
<evidence type="ECO:0000256" key="4">
    <source>
        <dbReference type="ARBA" id="ARBA00022597"/>
    </source>
</evidence>
<reference evidence="10" key="1">
    <citation type="submission" date="2020-10" db="EMBL/GenBank/DDBJ databases">
        <authorList>
            <person name="Gilroy R."/>
        </authorList>
    </citation>
    <scope>NUCLEOTIDE SEQUENCE</scope>
    <source>
        <strain evidence="10">CHK191-8634</strain>
    </source>
</reference>
<dbReference type="Pfam" id="PF13303">
    <property type="entry name" value="PTS_EIIC_2"/>
    <property type="match status" value="1"/>
</dbReference>
<feature type="transmembrane region" description="Helical" evidence="8">
    <location>
        <begin position="123"/>
        <end position="143"/>
    </location>
</feature>
<evidence type="ECO:0000313" key="10">
    <source>
        <dbReference type="EMBL" id="HIU42926.1"/>
    </source>
</evidence>
<sequence length="343" mass="34662">MSEGRQQTLIYKIFKRYFIDAMGAMALGLFSSLIIGLILTQLARLPGLSFIAPLTEVLDASSPVVGAAIGVAIAWGLKCDGMVVFSCAGAGAIGYAFGGPVGAFIAAVIGAECGQLVSKRTPVDIVVTPIVTIVTGGFFGHLVGPSISSAMDWLGQLVNAATVLSPLPMGIAVGVIVGMVLTLPISSAALCIMLGLSGLAGGAATAGCAAQMVGFAVISFGDNGVSGLISQGIGTSMLQVPNIMRRPQIWIAPTVASAVSGGLSSAVFGMTNVPAGAGMGTSGLVGEITMYGDMAASMGGLKVILLMLLVHVLVPAVVSLAVDRLLRKVGWVRPGDMKLRELS</sequence>
<evidence type="ECO:0000313" key="11">
    <source>
        <dbReference type="Proteomes" id="UP000824073"/>
    </source>
</evidence>
<protein>
    <submittedName>
        <fullName evidence="10">PTS sugar transporter subunit IIC</fullName>
    </submittedName>
</protein>
<feature type="transmembrane region" description="Helical" evidence="8">
    <location>
        <begin position="163"/>
        <end position="183"/>
    </location>
</feature>
<gene>
    <name evidence="10" type="ORF">IAB67_01355</name>
</gene>
<feature type="transmembrane region" description="Helical" evidence="8">
    <location>
        <begin position="21"/>
        <end position="43"/>
    </location>
</feature>
<dbReference type="InterPro" id="IPR003352">
    <property type="entry name" value="PTS_EIIC"/>
</dbReference>
<comment type="caution">
    <text evidence="10">The sequence shown here is derived from an EMBL/GenBank/DDBJ whole genome shotgun (WGS) entry which is preliminary data.</text>
</comment>
<dbReference type="GO" id="GO:0005886">
    <property type="term" value="C:plasma membrane"/>
    <property type="evidence" value="ECO:0007669"/>
    <property type="project" value="UniProtKB-SubCell"/>
</dbReference>
<evidence type="ECO:0000256" key="2">
    <source>
        <dbReference type="ARBA" id="ARBA00022448"/>
    </source>
</evidence>
<evidence type="ECO:0000256" key="8">
    <source>
        <dbReference type="SAM" id="Phobius"/>
    </source>
</evidence>
<evidence type="ECO:0000256" key="6">
    <source>
        <dbReference type="ARBA" id="ARBA00022989"/>
    </source>
</evidence>
<dbReference type="GO" id="GO:0009401">
    <property type="term" value="P:phosphoenolpyruvate-dependent sugar phosphotransferase system"/>
    <property type="evidence" value="ECO:0007669"/>
    <property type="project" value="InterPro"/>
</dbReference>
<keyword evidence="2" id="KW-0813">Transport</keyword>
<feature type="transmembrane region" description="Helical" evidence="8">
    <location>
        <begin position="92"/>
        <end position="111"/>
    </location>
</feature>
<feature type="domain" description="Phosphotransferase system EIIC" evidence="9">
    <location>
        <begin position="20"/>
        <end position="339"/>
    </location>
</feature>
<feature type="transmembrane region" description="Helical" evidence="8">
    <location>
        <begin position="303"/>
        <end position="322"/>
    </location>
</feature>
<accession>A0A9D1LL67</accession>
<keyword evidence="7 8" id="KW-0472">Membrane</keyword>